<dbReference type="InterPro" id="IPR000796">
    <property type="entry name" value="Asp_trans"/>
</dbReference>
<dbReference type="CDD" id="cd00609">
    <property type="entry name" value="AAT_like"/>
    <property type="match status" value="1"/>
</dbReference>
<dbReference type="GO" id="GO:0005829">
    <property type="term" value="C:cytosol"/>
    <property type="evidence" value="ECO:0007669"/>
    <property type="project" value="TreeGrafter"/>
</dbReference>
<dbReference type="InterPro" id="IPR015421">
    <property type="entry name" value="PyrdxlP-dep_Trfase_major"/>
</dbReference>
<accession>A0A9W9PQH1</accession>
<comment type="caution">
    <text evidence="9">The sequence shown here is derived from an EMBL/GenBank/DDBJ whole genome shotgun (WGS) entry which is preliminary data.</text>
</comment>
<dbReference type="GO" id="GO:0004069">
    <property type="term" value="F:L-aspartate:2-oxoglutarate aminotransferase activity"/>
    <property type="evidence" value="ECO:0007669"/>
    <property type="project" value="UniProtKB-EC"/>
</dbReference>
<dbReference type="NCBIfam" id="NF006719">
    <property type="entry name" value="PRK09257.1"/>
    <property type="match status" value="1"/>
</dbReference>
<evidence type="ECO:0000256" key="6">
    <source>
        <dbReference type="ARBA" id="ARBA00022898"/>
    </source>
</evidence>
<keyword evidence="10" id="KW-1185">Reference proteome</keyword>
<dbReference type="Pfam" id="PF00155">
    <property type="entry name" value="Aminotran_1_2"/>
    <property type="match status" value="1"/>
</dbReference>
<dbReference type="PROSITE" id="PS00105">
    <property type="entry name" value="AA_TRANSFER_CLASS_1"/>
    <property type="match status" value="1"/>
</dbReference>
<keyword evidence="6" id="KW-0663">Pyridoxal phosphate</keyword>
<reference evidence="9" key="2">
    <citation type="journal article" date="2023" name="IMA Fungus">
        <title>Comparative genomic study of the Penicillium genus elucidates a diverse pangenome and 15 lateral gene transfer events.</title>
        <authorList>
            <person name="Petersen C."/>
            <person name="Sorensen T."/>
            <person name="Nielsen M.R."/>
            <person name="Sondergaard T.E."/>
            <person name="Sorensen J.L."/>
            <person name="Fitzpatrick D.A."/>
            <person name="Frisvad J.C."/>
            <person name="Nielsen K.L."/>
        </authorList>
    </citation>
    <scope>NUCLEOTIDE SEQUENCE</scope>
    <source>
        <strain evidence="9">IBT 21472</strain>
    </source>
</reference>
<comment type="miscellaneous">
    <text evidence="7">In eukaryotes there are cytoplasmic, mitochondrial and chloroplastic isozymes.</text>
</comment>
<comment type="subunit">
    <text evidence="3 7">Homodimer.</text>
</comment>
<dbReference type="Gene3D" id="3.40.640.10">
    <property type="entry name" value="Type I PLP-dependent aspartate aminotransferase-like (Major domain)"/>
    <property type="match status" value="1"/>
</dbReference>
<evidence type="ECO:0000313" key="10">
    <source>
        <dbReference type="Proteomes" id="UP001147746"/>
    </source>
</evidence>
<feature type="domain" description="Aminotransferase class I/classII large" evidence="8">
    <location>
        <begin position="35"/>
        <end position="393"/>
    </location>
</feature>
<dbReference type="PANTHER" id="PTHR11879">
    <property type="entry name" value="ASPARTATE AMINOTRANSFERASE"/>
    <property type="match status" value="1"/>
</dbReference>
<evidence type="ECO:0000256" key="1">
    <source>
        <dbReference type="ARBA" id="ARBA00001933"/>
    </source>
</evidence>
<dbReference type="InterPro" id="IPR015422">
    <property type="entry name" value="PyrdxlP-dep_Trfase_small"/>
</dbReference>
<evidence type="ECO:0000256" key="4">
    <source>
        <dbReference type="ARBA" id="ARBA00022576"/>
    </source>
</evidence>
<reference evidence="9" key="1">
    <citation type="submission" date="2022-12" db="EMBL/GenBank/DDBJ databases">
        <authorList>
            <person name="Petersen C."/>
        </authorList>
    </citation>
    <scope>NUCLEOTIDE SEQUENCE</scope>
    <source>
        <strain evidence="9">IBT 21472</strain>
    </source>
</reference>
<dbReference type="Gene3D" id="3.90.1150.10">
    <property type="entry name" value="Aspartate Aminotransferase, domain 1"/>
    <property type="match status" value="1"/>
</dbReference>
<evidence type="ECO:0000256" key="7">
    <source>
        <dbReference type="RuleBase" id="RU000480"/>
    </source>
</evidence>
<name>A0A9W9PQH1_9EURO</name>
<dbReference type="FunFam" id="3.40.640.10:FF:000066">
    <property type="entry name" value="Aspartate aminotransferase"/>
    <property type="match status" value="1"/>
</dbReference>
<dbReference type="InterPro" id="IPR015424">
    <property type="entry name" value="PyrdxlP-dep_Trfase"/>
</dbReference>
<protein>
    <recommendedName>
        <fullName evidence="7">Aspartate aminotransferase</fullName>
        <ecNumber evidence="7">2.6.1.1</ecNumber>
    </recommendedName>
</protein>
<dbReference type="InterPro" id="IPR004839">
    <property type="entry name" value="Aminotransferase_I/II_large"/>
</dbReference>
<proteinExistence type="inferred from homology"/>
<evidence type="ECO:0000313" key="9">
    <source>
        <dbReference type="EMBL" id="KAJ5302792.1"/>
    </source>
</evidence>
<dbReference type="InterPro" id="IPR004838">
    <property type="entry name" value="NHTrfase_class1_PyrdxlP-BS"/>
</dbReference>
<dbReference type="EMBL" id="JAPZBO010000009">
    <property type="protein sequence ID" value="KAJ5302792.1"/>
    <property type="molecule type" value="Genomic_DNA"/>
</dbReference>
<organism evidence="9 10">
    <name type="scientific">Penicillium atrosanguineum</name>
    <dbReference type="NCBI Taxonomy" id="1132637"/>
    <lineage>
        <taxon>Eukaryota</taxon>
        <taxon>Fungi</taxon>
        <taxon>Dikarya</taxon>
        <taxon>Ascomycota</taxon>
        <taxon>Pezizomycotina</taxon>
        <taxon>Eurotiomycetes</taxon>
        <taxon>Eurotiomycetidae</taxon>
        <taxon>Eurotiales</taxon>
        <taxon>Aspergillaceae</taxon>
        <taxon>Penicillium</taxon>
    </lineage>
</organism>
<sequence>MEPAATSYGFSNLEAIPLDPHYALKEAFADDPSAKKVILGSGIYRDGNSEPWVLPSIEERKAEKEVDEHKSSARYEYLPISGYAPFVTVARDLLFGRYGAKADHFVSLQTISGTGANSLGAQFLSKSLRPSAVWLSNPSWVNHSNIWGLVGVKVKYYPYWDAQKKTLDFDSMVKKLETETVSGDVILLHACAHNPTGVDPTKEQWAKIADICESRGLFPFFDSAYQGFASGDLDEDAWALRHFVSRGTLELVAAQSFSKNMGLYGERVGALHLLTSSPEAAAKAKGHLCQLQRGQISQPPRRGAHLATAILTNQVLFQKWLIDLHEMSSRIKSMRQALYEELVSLGTPGKWEHIISQIGMFSYTGLSSVQVETIQSESHVYILKSGRISVPGCEFSFEGVNAANVKHVAKGIDTAVRRHPV</sequence>
<comment type="similarity">
    <text evidence="2">Belongs to the class-I pyridoxal-phosphate-dependent aminotransferase family.</text>
</comment>
<evidence type="ECO:0000259" key="8">
    <source>
        <dbReference type="Pfam" id="PF00155"/>
    </source>
</evidence>
<evidence type="ECO:0000256" key="2">
    <source>
        <dbReference type="ARBA" id="ARBA00007441"/>
    </source>
</evidence>
<evidence type="ECO:0000256" key="5">
    <source>
        <dbReference type="ARBA" id="ARBA00022679"/>
    </source>
</evidence>
<dbReference type="GO" id="GO:0030170">
    <property type="term" value="F:pyridoxal phosphate binding"/>
    <property type="evidence" value="ECO:0007669"/>
    <property type="project" value="InterPro"/>
</dbReference>
<dbReference type="EC" id="2.6.1.1" evidence="7"/>
<evidence type="ECO:0000256" key="3">
    <source>
        <dbReference type="ARBA" id="ARBA00011738"/>
    </source>
</evidence>
<keyword evidence="4 7" id="KW-0032">Aminotransferase</keyword>
<dbReference type="GO" id="GO:0006532">
    <property type="term" value="P:aspartate biosynthetic process"/>
    <property type="evidence" value="ECO:0007669"/>
    <property type="project" value="TreeGrafter"/>
</dbReference>
<dbReference type="Proteomes" id="UP001147746">
    <property type="component" value="Unassembled WGS sequence"/>
</dbReference>
<dbReference type="PANTHER" id="PTHR11879:SF20">
    <property type="entry name" value="ASPARTATE AMINOTRANSFERASE"/>
    <property type="match status" value="1"/>
</dbReference>
<gene>
    <name evidence="9" type="ORF">N7476_009591</name>
</gene>
<keyword evidence="5 7" id="KW-0808">Transferase</keyword>
<comment type="cofactor">
    <cofactor evidence="1">
        <name>pyridoxal 5'-phosphate</name>
        <dbReference type="ChEBI" id="CHEBI:597326"/>
    </cofactor>
</comment>
<dbReference type="SUPFAM" id="SSF53383">
    <property type="entry name" value="PLP-dependent transferases"/>
    <property type="match status" value="1"/>
</dbReference>
<comment type="catalytic activity">
    <reaction evidence="7">
        <text>L-aspartate + 2-oxoglutarate = oxaloacetate + L-glutamate</text>
        <dbReference type="Rhea" id="RHEA:21824"/>
        <dbReference type="ChEBI" id="CHEBI:16452"/>
        <dbReference type="ChEBI" id="CHEBI:16810"/>
        <dbReference type="ChEBI" id="CHEBI:29985"/>
        <dbReference type="ChEBI" id="CHEBI:29991"/>
        <dbReference type="EC" id="2.6.1.1"/>
    </reaction>
</comment>
<dbReference type="PRINTS" id="PR00799">
    <property type="entry name" value="TRANSAMINASE"/>
</dbReference>
<dbReference type="AlphaFoldDB" id="A0A9W9PQH1"/>